<organism evidence="2 3">
    <name type="scientific">Kocuria dechangensis</name>
    <dbReference type="NCBI Taxonomy" id="1176249"/>
    <lineage>
        <taxon>Bacteria</taxon>
        <taxon>Bacillati</taxon>
        <taxon>Actinomycetota</taxon>
        <taxon>Actinomycetes</taxon>
        <taxon>Micrococcales</taxon>
        <taxon>Micrococcaceae</taxon>
        <taxon>Kocuria</taxon>
    </lineage>
</organism>
<name>A0A917H144_9MICC</name>
<dbReference type="InterPro" id="IPR007345">
    <property type="entry name" value="Polysacch_pyruvyl_Trfase"/>
</dbReference>
<accession>A0A917H144</accession>
<reference evidence="2" key="1">
    <citation type="journal article" date="2014" name="Int. J. Syst. Evol. Microbiol.">
        <title>Complete genome sequence of Corynebacterium casei LMG S-19264T (=DSM 44701T), isolated from a smear-ripened cheese.</title>
        <authorList>
            <consortium name="US DOE Joint Genome Institute (JGI-PGF)"/>
            <person name="Walter F."/>
            <person name="Albersmeier A."/>
            <person name="Kalinowski J."/>
            <person name="Ruckert C."/>
        </authorList>
    </citation>
    <scope>NUCLEOTIDE SEQUENCE</scope>
    <source>
        <strain evidence="2">CGMCC 1.12187</strain>
    </source>
</reference>
<dbReference type="Proteomes" id="UP000638848">
    <property type="component" value="Unassembled WGS sequence"/>
</dbReference>
<keyword evidence="3" id="KW-1185">Reference proteome</keyword>
<dbReference type="AlphaFoldDB" id="A0A917H144"/>
<dbReference type="Pfam" id="PF04230">
    <property type="entry name" value="PS_pyruv_trans"/>
    <property type="match status" value="1"/>
</dbReference>
<protein>
    <recommendedName>
        <fullName evidence="1">Polysaccharide pyruvyl transferase domain-containing protein</fullName>
    </recommendedName>
</protein>
<evidence type="ECO:0000259" key="1">
    <source>
        <dbReference type="Pfam" id="PF04230"/>
    </source>
</evidence>
<feature type="domain" description="Polysaccharide pyruvyl transferase" evidence="1">
    <location>
        <begin position="79"/>
        <end position="193"/>
    </location>
</feature>
<gene>
    <name evidence="2" type="ORF">GCM10011374_29500</name>
</gene>
<comment type="caution">
    <text evidence="2">The sequence shown here is derived from an EMBL/GenBank/DDBJ whole genome shotgun (WGS) entry which is preliminary data.</text>
</comment>
<dbReference type="RefSeq" id="WP_188538548.1">
    <property type="nucleotide sequence ID" value="NZ_BMEQ01000018.1"/>
</dbReference>
<evidence type="ECO:0000313" key="2">
    <source>
        <dbReference type="EMBL" id="GGG64055.1"/>
    </source>
</evidence>
<proteinExistence type="predicted"/>
<sequence length="286" mass="30816">MVSVYAHMTPIHAEKGNLGDRMGFLIADRMLGENAYRRLGMRQKDDIGPGTVGIVGSLVAAMCATPGTVVGGGLINGAARTYSPDVDFRGVRGFLTQAVIVRDSGKHAPVIGDPGLLLSRMIPLPLRRRKPLGFIIHDVDRDEFRARYPHMEDCLVDNYAPEAEFVDQLSKYEAIASTSLHGCVFSHAYGIPVKPFVLTDKVFGGDFKFRDYYSSYGIDLGRDDLPATVEQIRAAVLACPQPTRDQVAGLQDKQRIAILDALAAANRRATGAKPVRATSGGGGSAT</sequence>
<dbReference type="EMBL" id="BMEQ01000018">
    <property type="protein sequence ID" value="GGG64055.1"/>
    <property type="molecule type" value="Genomic_DNA"/>
</dbReference>
<reference evidence="2" key="2">
    <citation type="submission" date="2020-09" db="EMBL/GenBank/DDBJ databases">
        <authorList>
            <person name="Sun Q."/>
            <person name="Zhou Y."/>
        </authorList>
    </citation>
    <scope>NUCLEOTIDE SEQUENCE</scope>
    <source>
        <strain evidence="2">CGMCC 1.12187</strain>
    </source>
</reference>
<evidence type="ECO:0000313" key="3">
    <source>
        <dbReference type="Proteomes" id="UP000638848"/>
    </source>
</evidence>